<protein>
    <submittedName>
        <fullName evidence="1">Uncharacterized protein</fullName>
    </submittedName>
</protein>
<proteinExistence type="predicted"/>
<organism evidence="1 2">
    <name type="scientific">Echinococcus granulosus</name>
    <name type="common">Hydatid tapeworm</name>
    <dbReference type="NCBI Taxonomy" id="6210"/>
    <lineage>
        <taxon>Eukaryota</taxon>
        <taxon>Metazoa</taxon>
        <taxon>Spiralia</taxon>
        <taxon>Lophotrochozoa</taxon>
        <taxon>Platyhelminthes</taxon>
        <taxon>Cestoda</taxon>
        <taxon>Eucestoda</taxon>
        <taxon>Cyclophyllidea</taxon>
        <taxon>Taeniidae</taxon>
        <taxon>Echinococcus</taxon>
        <taxon>Echinococcus granulosus group</taxon>
    </lineage>
</organism>
<name>W6U5N8_ECHGR</name>
<comment type="caution">
    <text evidence="1">The sequence shown here is derived from an EMBL/GenBank/DDBJ whole genome shotgun (WGS) entry which is preliminary data.</text>
</comment>
<sequence length="95" mass="11022">MRAMKELRACELEAVLNVNQIYKATLVFLNLLSPLKQNLLIFKNNIYRVVAFPCFTSKFLLKVCAISMEIVMRKNSTLVEKIFVFIYSAEIQPVF</sequence>
<dbReference type="KEGG" id="egl:EGR_08690"/>
<dbReference type="RefSeq" id="XP_024347664.1">
    <property type="nucleotide sequence ID" value="XM_024497939.1"/>
</dbReference>
<dbReference type="EMBL" id="APAU02000115">
    <property type="protein sequence ID" value="EUB56468.1"/>
    <property type="molecule type" value="Genomic_DNA"/>
</dbReference>
<gene>
    <name evidence="1" type="ORF">EGR_08690</name>
</gene>
<dbReference type="Proteomes" id="UP000019149">
    <property type="component" value="Unassembled WGS sequence"/>
</dbReference>
<reference evidence="1 2" key="1">
    <citation type="journal article" date="2013" name="Nat. Genet.">
        <title>The genome of the hydatid tapeworm Echinococcus granulosus.</title>
        <authorList>
            <person name="Zheng H."/>
            <person name="Zhang W."/>
            <person name="Zhang L."/>
            <person name="Zhang Z."/>
            <person name="Li J."/>
            <person name="Lu G."/>
            <person name="Zhu Y."/>
            <person name="Wang Y."/>
            <person name="Huang Y."/>
            <person name="Liu J."/>
            <person name="Kang H."/>
            <person name="Chen J."/>
            <person name="Wang L."/>
            <person name="Chen A."/>
            <person name="Yu S."/>
            <person name="Gao Z."/>
            <person name="Jin L."/>
            <person name="Gu W."/>
            <person name="Wang Z."/>
            <person name="Zhao L."/>
            <person name="Shi B."/>
            <person name="Wen H."/>
            <person name="Lin R."/>
            <person name="Jones M.K."/>
            <person name="Brejova B."/>
            <person name="Vinar T."/>
            <person name="Zhao G."/>
            <person name="McManus D.P."/>
            <person name="Chen Z."/>
            <person name="Zhou Y."/>
            <person name="Wang S."/>
        </authorList>
    </citation>
    <scope>NUCLEOTIDE SEQUENCE [LARGE SCALE GENOMIC DNA]</scope>
</reference>
<dbReference type="GeneID" id="36344405"/>
<evidence type="ECO:0000313" key="1">
    <source>
        <dbReference type="EMBL" id="EUB56468.1"/>
    </source>
</evidence>
<dbReference type="CTD" id="36344405"/>
<dbReference type="AlphaFoldDB" id="W6U5N8"/>
<evidence type="ECO:0000313" key="2">
    <source>
        <dbReference type="Proteomes" id="UP000019149"/>
    </source>
</evidence>
<accession>W6U5N8</accession>
<keyword evidence="2" id="KW-1185">Reference proteome</keyword>